<feature type="compositionally biased region" description="Pro residues" evidence="1">
    <location>
        <begin position="63"/>
        <end position="79"/>
    </location>
</feature>
<feature type="compositionally biased region" description="Basic residues" evidence="1">
    <location>
        <begin position="355"/>
        <end position="369"/>
    </location>
</feature>
<proteinExistence type="predicted"/>
<dbReference type="EMBL" id="BQNB010010524">
    <property type="protein sequence ID" value="GJS78417.1"/>
    <property type="molecule type" value="Genomic_DNA"/>
</dbReference>
<organism evidence="2 3">
    <name type="scientific">Tanacetum coccineum</name>
    <dbReference type="NCBI Taxonomy" id="301880"/>
    <lineage>
        <taxon>Eukaryota</taxon>
        <taxon>Viridiplantae</taxon>
        <taxon>Streptophyta</taxon>
        <taxon>Embryophyta</taxon>
        <taxon>Tracheophyta</taxon>
        <taxon>Spermatophyta</taxon>
        <taxon>Magnoliopsida</taxon>
        <taxon>eudicotyledons</taxon>
        <taxon>Gunneridae</taxon>
        <taxon>Pentapetalae</taxon>
        <taxon>asterids</taxon>
        <taxon>campanulids</taxon>
        <taxon>Asterales</taxon>
        <taxon>Asteraceae</taxon>
        <taxon>Asteroideae</taxon>
        <taxon>Anthemideae</taxon>
        <taxon>Anthemidinae</taxon>
        <taxon>Tanacetum</taxon>
    </lineage>
</organism>
<sequence length="383" mass="43706">MKRPTKGYSGQEVALFPTMLDVTEPSTSPSRITSSPSHSPEPSPSHSPEPSTQHSPDYTTAAPTPPSPTQPSPTQPTQPSPGAEHHFPTPHDSPLHAVHSHRSDEGSLKLNELTNLVTKLSDRIGGQEIRAKSKIGKSRKKAKVVLSEDDADVKDDSSKQGRKLSDAEVQEKASTETEPFIQEEDISTVGRTVTYRRRSEEQRIRKDKGKAIMTESEPKKKSKKELEQERQWDEEERQRVMSEAKSTKKIGWNDPSVIRYHALKMKPKTIAQARRNMIKYLKNQGNYKISDFKGMSYNEIRPIFEKVWDFNQPIEPMEHAPEESLENMKSPEKIVEEEVDTQEEMKEVVKEPGAKRKKSIPRKRRIVKRQKLEEDAEKDFIIQ</sequence>
<evidence type="ECO:0000313" key="3">
    <source>
        <dbReference type="Proteomes" id="UP001151760"/>
    </source>
</evidence>
<feature type="compositionally biased region" description="Basic and acidic residues" evidence="1">
    <location>
        <begin position="154"/>
        <end position="175"/>
    </location>
</feature>
<evidence type="ECO:0000256" key="1">
    <source>
        <dbReference type="SAM" id="MobiDB-lite"/>
    </source>
</evidence>
<name>A0ABQ4YND7_9ASTR</name>
<accession>A0ABQ4YND7</accession>
<evidence type="ECO:0000313" key="2">
    <source>
        <dbReference type="EMBL" id="GJS78417.1"/>
    </source>
</evidence>
<gene>
    <name evidence="2" type="ORF">Tco_0728298</name>
</gene>
<protein>
    <recommendedName>
        <fullName evidence="4">Myb-like domain-containing protein</fullName>
    </recommendedName>
</protein>
<feature type="compositionally biased region" description="Basic residues" evidence="1">
    <location>
        <begin position="132"/>
        <end position="143"/>
    </location>
</feature>
<feature type="compositionally biased region" description="Basic and acidic residues" evidence="1">
    <location>
        <begin position="343"/>
        <end position="354"/>
    </location>
</feature>
<feature type="compositionally biased region" description="Low complexity" evidence="1">
    <location>
        <begin position="23"/>
        <end position="38"/>
    </location>
</feature>
<evidence type="ECO:0008006" key="4">
    <source>
        <dbReference type="Google" id="ProtNLM"/>
    </source>
</evidence>
<feature type="region of interest" description="Disordered" evidence="1">
    <location>
        <begin position="123"/>
        <end position="239"/>
    </location>
</feature>
<reference evidence="2" key="1">
    <citation type="journal article" date="2022" name="Int. J. Mol. Sci.">
        <title>Draft Genome of Tanacetum Coccineum: Genomic Comparison of Closely Related Tanacetum-Family Plants.</title>
        <authorList>
            <person name="Yamashiro T."/>
            <person name="Shiraishi A."/>
            <person name="Nakayama K."/>
            <person name="Satake H."/>
        </authorList>
    </citation>
    <scope>NUCLEOTIDE SEQUENCE</scope>
</reference>
<feature type="compositionally biased region" description="Basic and acidic residues" evidence="1">
    <location>
        <begin position="216"/>
        <end position="239"/>
    </location>
</feature>
<reference evidence="2" key="2">
    <citation type="submission" date="2022-01" db="EMBL/GenBank/DDBJ databases">
        <authorList>
            <person name="Yamashiro T."/>
            <person name="Shiraishi A."/>
            <person name="Satake H."/>
            <person name="Nakayama K."/>
        </authorList>
    </citation>
    <scope>NUCLEOTIDE SEQUENCE</scope>
</reference>
<comment type="caution">
    <text evidence="2">The sequence shown here is derived from an EMBL/GenBank/DDBJ whole genome shotgun (WGS) entry which is preliminary data.</text>
</comment>
<feature type="compositionally biased region" description="Low complexity" evidence="1">
    <location>
        <begin position="48"/>
        <end position="62"/>
    </location>
</feature>
<feature type="region of interest" description="Disordered" evidence="1">
    <location>
        <begin position="1"/>
        <end position="110"/>
    </location>
</feature>
<feature type="region of interest" description="Disordered" evidence="1">
    <location>
        <begin position="337"/>
        <end position="369"/>
    </location>
</feature>
<dbReference type="Proteomes" id="UP001151760">
    <property type="component" value="Unassembled WGS sequence"/>
</dbReference>
<keyword evidence="3" id="KW-1185">Reference proteome</keyword>